<dbReference type="InterPro" id="IPR032808">
    <property type="entry name" value="DoxX"/>
</dbReference>
<dbReference type="STRING" id="1293036.GCA_001315825_01054"/>
<name>A0A2U9IT90_9CREN</name>
<keyword evidence="3 6" id="KW-0812">Transmembrane</keyword>
<evidence type="ECO:0000256" key="1">
    <source>
        <dbReference type="ARBA" id="ARBA00004651"/>
    </source>
</evidence>
<feature type="transmembrane region" description="Helical" evidence="6">
    <location>
        <begin position="6"/>
        <end position="26"/>
    </location>
</feature>
<evidence type="ECO:0000256" key="6">
    <source>
        <dbReference type="SAM" id="Phobius"/>
    </source>
</evidence>
<sequence length="132" mass="14211">MIDIFGSVGMLVFRLFFGISLIPHSFPKITMNKQVKEMMKQIGIPKVFVDISLIIELAGGLLIILGTAYLLVSSVLTLFFLGTTIVSVVKMKKPLPSITNPGYDLDLLFLAGSLLLLLAGPGPLSLLPGPQI</sequence>
<dbReference type="AlphaFoldDB" id="A0A2U9IT90"/>
<evidence type="ECO:0000313" key="7">
    <source>
        <dbReference type="EMBL" id="AWR99244.1"/>
    </source>
</evidence>
<dbReference type="GeneID" id="36834773"/>
<dbReference type="GO" id="GO:0005886">
    <property type="term" value="C:plasma membrane"/>
    <property type="evidence" value="ECO:0007669"/>
    <property type="project" value="UniProtKB-SubCell"/>
</dbReference>
<keyword evidence="5 6" id="KW-0472">Membrane</keyword>
<dbReference type="KEGG" id="mhk:DFR87_05485"/>
<dbReference type="Proteomes" id="UP000247586">
    <property type="component" value="Chromosome"/>
</dbReference>
<proteinExistence type="predicted"/>
<evidence type="ECO:0000256" key="5">
    <source>
        <dbReference type="ARBA" id="ARBA00023136"/>
    </source>
</evidence>
<dbReference type="PANTHER" id="PTHR33452:SF1">
    <property type="entry name" value="INNER MEMBRANE PROTEIN YPHA-RELATED"/>
    <property type="match status" value="1"/>
</dbReference>
<organism evidence="7 8">
    <name type="scientific">Metallosphaera hakonensis JCM 8857 = DSM 7519</name>
    <dbReference type="NCBI Taxonomy" id="1293036"/>
    <lineage>
        <taxon>Archaea</taxon>
        <taxon>Thermoproteota</taxon>
        <taxon>Thermoprotei</taxon>
        <taxon>Sulfolobales</taxon>
        <taxon>Sulfolobaceae</taxon>
        <taxon>Metallosphaera</taxon>
    </lineage>
</organism>
<dbReference type="RefSeq" id="WP_054836425.1">
    <property type="nucleotide sequence ID" value="NZ_BBBA01000004.1"/>
</dbReference>
<dbReference type="Pfam" id="PF07681">
    <property type="entry name" value="DoxX"/>
    <property type="match status" value="1"/>
</dbReference>
<dbReference type="PANTHER" id="PTHR33452">
    <property type="entry name" value="OXIDOREDUCTASE CATD-RELATED"/>
    <property type="match status" value="1"/>
</dbReference>
<feature type="transmembrane region" description="Helical" evidence="6">
    <location>
        <begin position="101"/>
        <end position="120"/>
    </location>
</feature>
<keyword evidence="4 6" id="KW-1133">Transmembrane helix</keyword>
<gene>
    <name evidence="7" type="ORF">DFR87_05485</name>
</gene>
<keyword evidence="2" id="KW-1003">Cell membrane</keyword>
<comment type="subcellular location">
    <subcellularLocation>
        <location evidence="1">Cell membrane</location>
        <topology evidence="1">Multi-pass membrane protein</topology>
    </subcellularLocation>
</comment>
<dbReference type="InterPro" id="IPR051907">
    <property type="entry name" value="DoxX-like_oxidoreductase"/>
</dbReference>
<reference evidence="7" key="1">
    <citation type="submission" date="2018-05" db="EMBL/GenBank/DDBJ databases">
        <title>Complete Genome Sequences of Extremely Thermoacidophilic, Metal-Mobilizing Type-Strain Members of the Archaeal Family Sulfolobaceae: Acidianus brierleyi DSM-1651T, Acidianus sulfidivorans DSM-18786T, Metallosphaera hakonensis DSM-7519T, and Metallosphaera prunae DSM-10039T.</title>
        <authorList>
            <person name="Counts J.A."/>
            <person name="Kelly R.M."/>
        </authorList>
    </citation>
    <scope>NUCLEOTIDE SEQUENCE [LARGE SCALE GENOMIC DNA]</scope>
    <source>
        <strain evidence="7">HO1-1</strain>
    </source>
</reference>
<feature type="transmembrane region" description="Helical" evidence="6">
    <location>
        <begin position="47"/>
        <end position="65"/>
    </location>
</feature>
<evidence type="ECO:0000256" key="3">
    <source>
        <dbReference type="ARBA" id="ARBA00022692"/>
    </source>
</evidence>
<protein>
    <submittedName>
        <fullName evidence="7">DoxX family membrane protein</fullName>
    </submittedName>
</protein>
<evidence type="ECO:0000313" key="8">
    <source>
        <dbReference type="Proteomes" id="UP000247586"/>
    </source>
</evidence>
<evidence type="ECO:0000256" key="2">
    <source>
        <dbReference type="ARBA" id="ARBA00022475"/>
    </source>
</evidence>
<dbReference type="OrthoDB" id="34772at2157"/>
<dbReference type="EMBL" id="CP029287">
    <property type="protein sequence ID" value="AWR99244.1"/>
    <property type="molecule type" value="Genomic_DNA"/>
</dbReference>
<accession>A0A2U9IT90</accession>
<keyword evidence="8" id="KW-1185">Reference proteome</keyword>
<evidence type="ECO:0000256" key="4">
    <source>
        <dbReference type="ARBA" id="ARBA00022989"/>
    </source>
</evidence>